<proteinExistence type="predicted"/>
<evidence type="ECO:0000313" key="3">
    <source>
        <dbReference type="Proteomes" id="UP000184383"/>
    </source>
</evidence>
<reference evidence="3" key="1">
    <citation type="journal article" date="2017" name="Genome Biol.">
        <title>Comparative genomics reveals high biological diversity and specific adaptations in the industrially and medically important fungal genus Aspergillus.</title>
        <authorList>
            <person name="de Vries R.P."/>
            <person name="Riley R."/>
            <person name="Wiebenga A."/>
            <person name="Aguilar-Osorio G."/>
            <person name="Amillis S."/>
            <person name="Uchima C.A."/>
            <person name="Anderluh G."/>
            <person name="Asadollahi M."/>
            <person name="Askin M."/>
            <person name="Barry K."/>
            <person name="Battaglia E."/>
            <person name="Bayram O."/>
            <person name="Benocci T."/>
            <person name="Braus-Stromeyer S.A."/>
            <person name="Caldana C."/>
            <person name="Canovas D."/>
            <person name="Cerqueira G.C."/>
            <person name="Chen F."/>
            <person name="Chen W."/>
            <person name="Choi C."/>
            <person name="Clum A."/>
            <person name="Dos Santos R.A."/>
            <person name="Damasio A.R."/>
            <person name="Diallinas G."/>
            <person name="Emri T."/>
            <person name="Fekete E."/>
            <person name="Flipphi M."/>
            <person name="Freyberg S."/>
            <person name="Gallo A."/>
            <person name="Gournas C."/>
            <person name="Habgood R."/>
            <person name="Hainaut M."/>
            <person name="Harispe M.L."/>
            <person name="Henrissat B."/>
            <person name="Hilden K.S."/>
            <person name="Hope R."/>
            <person name="Hossain A."/>
            <person name="Karabika E."/>
            <person name="Karaffa L."/>
            <person name="Karanyi Z."/>
            <person name="Krasevec N."/>
            <person name="Kuo A."/>
            <person name="Kusch H."/>
            <person name="LaButti K."/>
            <person name="Lagendijk E.L."/>
            <person name="Lapidus A."/>
            <person name="Levasseur A."/>
            <person name="Lindquist E."/>
            <person name="Lipzen A."/>
            <person name="Logrieco A.F."/>
            <person name="MacCabe A."/>
            <person name="Maekelae M.R."/>
            <person name="Malavazi I."/>
            <person name="Melin P."/>
            <person name="Meyer V."/>
            <person name="Mielnichuk N."/>
            <person name="Miskei M."/>
            <person name="Molnar A.P."/>
            <person name="Mule G."/>
            <person name="Ngan C.Y."/>
            <person name="Orejas M."/>
            <person name="Orosz E."/>
            <person name="Ouedraogo J.P."/>
            <person name="Overkamp K.M."/>
            <person name="Park H.-S."/>
            <person name="Perrone G."/>
            <person name="Piumi F."/>
            <person name="Punt P.J."/>
            <person name="Ram A.F."/>
            <person name="Ramon A."/>
            <person name="Rauscher S."/>
            <person name="Record E."/>
            <person name="Riano-Pachon D.M."/>
            <person name="Robert V."/>
            <person name="Roehrig J."/>
            <person name="Ruller R."/>
            <person name="Salamov A."/>
            <person name="Salih N.S."/>
            <person name="Samson R.A."/>
            <person name="Sandor E."/>
            <person name="Sanguinetti M."/>
            <person name="Schuetze T."/>
            <person name="Sepcic K."/>
            <person name="Shelest E."/>
            <person name="Sherlock G."/>
            <person name="Sophianopoulou V."/>
            <person name="Squina F.M."/>
            <person name="Sun H."/>
            <person name="Susca A."/>
            <person name="Todd R.B."/>
            <person name="Tsang A."/>
            <person name="Unkles S.E."/>
            <person name="van de Wiele N."/>
            <person name="van Rossen-Uffink D."/>
            <person name="Oliveira J.V."/>
            <person name="Vesth T.C."/>
            <person name="Visser J."/>
            <person name="Yu J.-H."/>
            <person name="Zhou M."/>
            <person name="Andersen M.R."/>
            <person name="Archer D.B."/>
            <person name="Baker S.E."/>
            <person name="Benoit I."/>
            <person name="Brakhage A.A."/>
            <person name="Braus G.H."/>
            <person name="Fischer R."/>
            <person name="Frisvad J.C."/>
            <person name="Goldman G.H."/>
            <person name="Houbraken J."/>
            <person name="Oakley B."/>
            <person name="Pocsi I."/>
            <person name="Scazzocchio C."/>
            <person name="Seiboth B."/>
            <person name="vanKuyk P.A."/>
            <person name="Wortman J."/>
            <person name="Dyer P.S."/>
            <person name="Grigoriev I.V."/>
        </authorList>
    </citation>
    <scope>NUCLEOTIDE SEQUENCE [LARGE SCALE GENOMIC DNA]</scope>
    <source>
        <strain evidence="3">DTO 134E9</strain>
    </source>
</reference>
<dbReference type="VEuPathDB" id="FungiDB:ASPWEDRAFT_506774"/>
<name>A0A1L9RKD5_ASPWE</name>
<protein>
    <recommendedName>
        <fullName evidence="1">F-box domain-containing protein</fullName>
    </recommendedName>
</protein>
<gene>
    <name evidence="2" type="ORF">ASPWEDRAFT_506774</name>
</gene>
<dbReference type="GeneID" id="63753326"/>
<dbReference type="PROSITE" id="PS50181">
    <property type="entry name" value="FBOX"/>
    <property type="match status" value="1"/>
</dbReference>
<keyword evidence="3" id="KW-1185">Reference proteome</keyword>
<accession>A0A1L9RKD5</accession>
<evidence type="ECO:0000259" key="1">
    <source>
        <dbReference type="PROSITE" id="PS50181"/>
    </source>
</evidence>
<feature type="domain" description="F-box" evidence="1">
    <location>
        <begin position="1"/>
        <end position="46"/>
    </location>
</feature>
<dbReference type="EMBL" id="KV878212">
    <property type="protein sequence ID" value="OJJ35364.1"/>
    <property type="molecule type" value="Genomic_DNA"/>
</dbReference>
<dbReference type="OrthoDB" id="3550279at2759"/>
<sequence length="104" mass="11391">MPLTSLPVEIQTQIVRFVNDTSTLEALRLSCHSLEVVATQELFKTAILYHNLSSCGKLEKIIGTGLAGTIRTILIRIWDNQGLERLYFVGSAPTSMGISNSNIA</sequence>
<evidence type="ECO:0000313" key="2">
    <source>
        <dbReference type="EMBL" id="OJJ35364.1"/>
    </source>
</evidence>
<organism evidence="2 3">
    <name type="scientific">Aspergillus wentii DTO 134E9</name>
    <dbReference type="NCBI Taxonomy" id="1073089"/>
    <lineage>
        <taxon>Eukaryota</taxon>
        <taxon>Fungi</taxon>
        <taxon>Dikarya</taxon>
        <taxon>Ascomycota</taxon>
        <taxon>Pezizomycotina</taxon>
        <taxon>Eurotiomycetes</taxon>
        <taxon>Eurotiomycetidae</taxon>
        <taxon>Eurotiales</taxon>
        <taxon>Aspergillaceae</taxon>
        <taxon>Aspergillus</taxon>
        <taxon>Aspergillus subgen. Cremei</taxon>
    </lineage>
</organism>
<dbReference type="Proteomes" id="UP000184383">
    <property type="component" value="Unassembled WGS sequence"/>
</dbReference>
<dbReference type="RefSeq" id="XP_040689040.1">
    <property type="nucleotide sequence ID" value="XM_040837478.1"/>
</dbReference>
<dbReference type="InterPro" id="IPR001810">
    <property type="entry name" value="F-box_dom"/>
</dbReference>
<dbReference type="AlphaFoldDB" id="A0A1L9RKD5"/>